<protein>
    <submittedName>
        <fullName evidence="5">Restriction endonuclease subunit S</fullName>
    </submittedName>
</protein>
<reference evidence="5 6" key="1">
    <citation type="submission" date="2020-02" db="EMBL/GenBank/DDBJ databases">
        <title>Whole-genome analyses of novel actinobacteria.</title>
        <authorList>
            <person name="Sahin N."/>
            <person name="Gencbay T."/>
        </authorList>
    </citation>
    <scope>NUCLEOTIDE SEQUENCE [LARGE SCALE GENOMIC DNA]</scope>
    <source>
        <strain evidence="5 6">HC44</strain>
    </source>
</reference>
<accession>A0A6G4VH03</accession>
<evidence type="ECO:0000256" key="3">
    <source>
        <dbReference type="ARBA" id="ARBA00023125"/>
    </source>
</evidence>
<dbReference type="GO" id="GO:0009307">
    <property type="term" value="P:DNA restriction-modification system"/>
    <property type="evidence" value="ECO:0007669"/>
    <property type="project" value="UniProtKB-KW"/>
</dbReference>
<dbReference type="AlphaFoldDB" id="A0A6G4VH03"/>
<dbReference type="InterPro" id="IPR052021">
    <property type="entry name" value="Type-I_RS_S_subunit"/>
</dbReference>
<dbReference type="InterPro" id="IPR000055">
    <property type="entry name" value="Restrct_endonuc_typeI_TRD"/>
</dbReference>
<keyword evidence="5" id="KW-0255">Endonuclease</keyword>
<dbReference type="Gene3D" id="3.90.220.20">
    <property type="entry name" value="DNA methylase specificity domains"/>
    <property type="match status" value="1"/>
</dbReference>
<comment type="caution">
    <text evidence="5">The sequence shown here is derived from an EMBL/GenBank/DDBJ whole genome shotgun (WGS) entry which is preliminary data.</text>
</comment>
<proteinExistence type="inferred from homology"/>
<dbReference type="SUPFAM" id="SSF116734">
    <property type="entry name" value="DNA methylase specificity domain"/>
    <property type="match status" value="1"/>
</dbReference>
<evidence type="ECO:0000313" key="6">
    <source>
        <dbReference type="Proteomes" id="UP000472335"/>
    </source>
</evidence>
<keyword evidence="5" id="KW-0540">Nuclease</keyword>
<comment type="similarity">
    <text evidence="1">Belongs to the type-I restriction system S methylase family.</text>
</comment>
<dbReference type="GO" id="GO:0003677">
    <property type="term" value="F:DNA binding"/>
    <property type="evidence" value="ECO:0007669"/>
    <property type="project" value="UniProtKB-KW"/>
</dbReference>
<dbReference type="Pfam" id="PF01420">
    <property type="entry name" value="Methylase_S"/>
    <property type="match status" value="1"/>
</dbReference>
<dbReference type="PANTHER" id="PTHR30408">
    <property type="entry name" value="TYPE-1 RESTRICTION ENZYME ECOKI SPECIFICITY PROTEIN"/>
    <property type="match status" value="1"/>
</dbReference>
<gene>
    <name evidence="5" type="ORF">G5C60_39015</name>
</gene>
<keyword evidence="6" id="KW-1185">Reference proteome</keyword>
<keyword evidence="2" id="KW-0680">Restriction system</keyword>
<keyword evidence="3" id="KW-0238">DNA-binding</keyword>
<dbReference type="RefSeq" id="WP_165266861.1">
    <property type="nucleotide sequence ID" value="NZ_JAAKZY010000188.1"/>
</dbReference>
<dbReference type="PANTHER" id="PTHR30408:SF12">
    <property type="entry name" value="TYPE I RESTRICTION ENZYME MJAVIII SPECIFICITY SUBUNIT"/>
    <property type="match status" value="1"/>
</dbReference>
<evidence type="ECO:0000256" key="2">
    <source>
        <dbReference type="ARBA" id="ARBA00022747"/>
    </source>
</evidence>
<evidence type="ECO:0000256" key="1">
    <source>
        <dbReference type="ARBA" id="ARBA00010923"/>
    </source>
</evidence>
<dbReference type="EMBL" id="JAAKZY010000188">
    <property type="protein sequence ID" value="NGO13432.1"/>
    <property type="molecule type" value="Genomic_DNA"/>
</dbReference>
<dbReference type="CDD" id="cd16961">
    <property type="entry name" value="RMtype1_S_TRD-CR_like"/>
    <property type="match status" value="1"/>
</dbReference>
<evidence type="ECO:0000259" key="4">
    <source>
        <dbReference type="Pfam" id="PF01420"/>
    </source>
</evidence>
<keyword evidence="5" id="KW-0378">Hydrolase</keyword>
<feature type="domain" description="Type I restriction modification DNA specificity" evidence="4">
    <location>
        <begin position="10"/>
        <end position="185"/>
    </location>
</feature>
<evidence type="ECO:0000313" key="5">
    <source>
        <dbReference type="EMBL" id="NGO13432.1"/>
    </source>
</evidence>
<sequence length="210" mass="23187">MKADGSEGIPEGWRRDSLGEICDIQAGGPALRRSDAVPDGVPLVRPADLRNRRISAEPGMPHVAPDKARGLHRYRLVAGDLLVTRTGNVGRLALVTEREQEWLYNTHLLRVRPHDPAQVPYLVAYLARRATADWLDRRAAGTTGMRSITVRTLSDLPVILPPPDQQREIGAALAAVDEKIRAHEEIVRTTSALRDTLSDLLMSGRLHARP</sequence>
<dbReference type="GO" id="GO:0004519">
    <property type="term" value="F:endonuclease activity"/>
    <property type="evidence" value="ECO:0007669"/>
    <property type="project" value="UniProtKB-KW"/>
</dbReference>
<dbReference type="InterPro" id="IPR044946">
    <property type="entry name" value="Restrct_endonuc_typeI_TRD_sf"/>
</dbReference>
<organism evidence="5 6">
    <name type="scientific">Streptomyces scabichelini</name>
    <dbReference type="NCBI Taxonomy" id="2711217"/>
    <lineage>
        <taxon>Bacteria</taxon>
        <taxon>Bacillati</taxon>
        <taxon>Actinomycetota</taxon>
        <taxon>Actinomycetes</taxon>
        <taxon>Kitasatosporales</taxon>
        <taxon>Streptomycetaceae</taxon>
        <taxon>Streptomyces</taxon>
    </lineage>
</organism>
<dbReference type="Proteomes" id="UP000472335">
    <property type="component" value="Unassembled WGS sequence"/>
</dbReference>
<name>A0A6G4VH03_9ACTN</name>